<organism evidence="6 7">
    <name type="scientific">Prunus mume</name>
    <name type="common">Japanese apricot</name>
    <name type="synonym">Armeniaca mume</name>
    <dbReference type="NCBI Taxonomy" id="102107"/>
    <lineage>
        <taxon>Eukaryota</taxon>
        <taxon>Viridiplantae</taxon>
        <taxon>Streptophyta</taxon>
        <taxon>Embryophyta</taxon>
        <taxon>Tracheophyta</taxon>
        <taxon>Spermatophyta</taxon>
        <taxon>Magnoliopsida</taxon>
        <taxon>eudicotyledons</taxon>
        <taxon>Gunneridae</taxon>
        <taxon>Pentapetalae</taxon>
        <taxon>rosids</taxon>
        <taxon>fabids</taxon>
        <taxon>Rosales</taxon>
        <taxon>Rosaceae</taxon>
        <taxon>Amygdaloideae</taxon>
        <taxon>Amygdaleae</taxon>
        <taxon>Prunus</taxon>
    </lineage>
</organism>
<reference evidence="7" key="2">
    <citation type="submission" date="2025-08" db="UniProtKB">
        <authorList>
            <consortium name="RefSeq"/>
        </authorList>
    </citation>
    <scope>IDENTIFICATION</scope>
</reference>
<evidence type="ECO:0000313" key="7">
    <source>
        <dbReference type="RefSeq" id="XP_008228032.2"/>
    </source>
</evidence>
<dbReference type="InterPro" id="IPR029058">
    <property type="entry name" value="AB_hydrolase_fold"/>
</dbReference>
<dbReference type="Gene3D" id="1.20.120.980">
    <property type="entry name" value="Serine carboxypeptidase S28, SKS domain"/>
    <property type="match status" value="1"/>
</dbReference>
<dbReference type="Pfam" id="PF05577">
    <property type="entry name" value="Peptidase_S28"/>
    <property type="match status" value="1"/>
</dbReference>
<gene>
    <name evidence="7" type="primary">LOC103327466</name>
</gene>
<dbReference type="InterPro" id="IPR042269">
    <property type="entry name" value="Ser_carbopepase_S28_SKS"/>
</dbReference>
<dbReference type="SUPFAM" id="SSF53474">
    <property type="entry name" value="alpha/beta-Hydrolases"/>
    <property type="match status" value="1"/>
</dbReference>
<dbReference type="Gene3D" id="3.40.50.1820">
    <property type="entry name" value="alpha/beta hydrolase"/>
    <property type="match status" value="1"/>
</dbReference>
<name>A0ABM0NPW8_PRUMU</name>
<dbReference type="GeneID" id="103327466"/>
<evidence type="ECO:0000256" key="1">
    <source>
        <dbReference type="ARBA" id="ARBA00011079"/>
    </source>
</evidence>
<keyword evidence="5" id="KW-0325">Glycoprotein</keyword>
<protein>
    <submittedName>
        <fullName evidence="7">Lysosomal Pro-X carboxypeptidase-like</fullName>
    </submittedName>
</protein>
<dbReference type="InterPro" id="IPR008758">
    <property type="entry name" value="Peptidase_S28"/>
</dbReference>
<evidence type="ECO:0000256" key="2">
    <source>
        <dbReference type="ARBA" id="ARBA00022670"/>
    </source>
</evidence>
<evidence type="ECO:0000256" key="4">
    <source>
        <dbReference type="ARBA" id="ARBA00022801"/>
    </source>
</evidence>
<evidence type="ECO:0000256" key="3">
    <source>
        <dbReference type="ARBA" id="ARBA00022729"/>
    </source>
</evidence>
<dbReference type="Proteomes" id="UP000694861">
    <property type="component" value="Linkage group LG1"/>
</dbReference>
<keyword evidence="6" id="KW-1185">Reference proteome</keyword>
<dbReference type="PANTHER" id="PTHR11010">
    <property type="entry name" value="PROTEASE S28 PRO-X CARBOXYPEPTIDASE-RELATED"/>
    <property type="match status" value="1"/>
</dbReference>
<reference evidence="6" key="1">
    <citation type="journal article" date="2012" name="Nat. Commun.">
        <title>The genome of Prunus mume.</title>
        <authorList>
            <person name="Zhang Q."/>
            <person name="Chen W."/>
            <person name="Sun L."/>
            <person name="Zhao F."/>
            <person name="Huang B."/>
            <person name="Yang W."/>
            <person name="Tao Y."/>
            <person name="Wang J."/>
            <person name="Yuan Z."/>
            <person name="Fan G."/>
            <person name="Xing Z."/>
            <person name="Han C."/>
            <person name="Pan H."/>
            <person name="Zhong X."/>
            <person name="Shi W."/>
            <person name="Liang X."/>
            <person name="Du D."/>
            <person name="Sun F."/>
            <person name="Xu Z."/>
            <person name="Hao R."/>
            <person name="Lv T."/>
            <person name="Lv Y."/>
            <person name="Zheng Z."/>
            <person name="Sun M."/>
            <person name="Luo L."/>
            <person name="Cai M."/>
            <person name="Gao Y."/>
            <person name="Wang J."/>
            <person name="Yin Y."/>
            <person name="Xu X."/>
            <person name="Cheng T."/>
            <person name="Wang J."/>
        </authorList>
    </citation>
    <scope>NUCLEOTIDE SEQUENCE [LARGE SCALE GENOMIC DNA]</scope>
</reference>
<dbReference type="PANTHER" id="PTHR11010:SF96">
    <property type="entry name" value="LYSOSOMAL PRO-X CARBOXYPEPTIDASE-LIKE ISOFORM X1"/>
    <property type="match status" value="1"/>
</dbReference>
<sequence length="544" mass="61136">MYLKDVETVFNRPQRNHDGVTALKTHNSYSPIAFCYKINLLMSLLQCLVLIVSLSIKTSVSSAHLNIPRLSPNGGKFLRGNYFAHDQQKTMSAADPINDFETFYYNQTLDHFNFRPDSFNTFQQRYLINFKHWGGSNVSAPIFAYLGEEEAIDDDLSIIGFLSENAHQFQALQIFIEHRYYGKSVPFGSREEAFQNADTLGYFNSAQALADYAEVLIHVKKKLHAQHSPVIVIGASYGGMLASWFRLKYPHVALGALASSAPILYFDNIVPPEDGYYSIVTKDFREASETCYQTIKKSWSEIDAIASQPEGLSFLSEKFHTCRPLIKSSELKNYLDNLYCNAAQYNSPPTYPVTAVCGGIDGASGNDTLTKIFAGVVAFSGNTSCYVNHPRNLTETDMGWSWQTCSDMVIPMTSVSNDSMFPAYQFDLKDYIKSCQAQYGVPPRPHWATTYFGGHDIKLALERFASNIIFSNGLRDPYSSGGVLEDISDTVVAVHAKNGSHCLDLLNANNITDPDWLVNQRKIEVKIIKRWIAKYYADLQAFKK</sequence>
<comment type="similarity">
    <text evidence="1">Belongs to the peptidase S28 family.</text>
</comment>
<proteinExistence type="inferred from homology"/>
<evidence type="ECO:0000256" key="5">
    <source>
        <dbReference type="ARBA" id="ARBA00023180"/>
    </source>
</evidence>
<evidence type="ECO:0000313" key="6">
    <source>
        <dbReference type="Proteomes" id="UP000694861"/>
    </source>
</evidence>
<keyword evidence="4" id="KW-0378">Hydrolase</keyword>
<dbReference type="RefSeq" id="XP_008228032.2">
    <property type="nucleotide sequence ID" value="XM_008229810.2"/>
</dbReference>
<keyword evidence="3" id="KW-0732">Signal</keyword>
<keyword evidence="2" id="KW-0645">Protease</keyword>
<accession>A0ABM0NPW8</accession>